<keyword evidence="7" id="KW-1185">Reference proteome</keyword>
<name>A0A4D7CS61_9ENTE</name>
<evidence type="ECO:0000313" key="7">
    <source>
        <dbReference type="Proteomes" id="UP000298615"/>
    </source>
</evidence>
<dbReference type="AlphaFoldDB" id="A0A4D7CS61"/>
<proteinExistence type="predicted"/>
<accession>A0A4D7CS61</accession>
<dbReference type="KEGG" id="vao:FA707_08365"/>
<dbReference type="InterPro" id="IPR036866">
    <property type="entry name" value="RibonucZ/Hydroxyglut_hydro"/>
</dbReference>
<evidence type="ECO:0000259" key="5">
    <source>
        <dbReference type="SMART" id="SM00849"/>
    </source>
</evidence>
<dbReference type="InterPro" id="IPR001279">
    <property type="entry name" value="Metallo-B-lactamas"/>
</dbReference>
<dbReference type="GO" id="GO:0016787">
    <property type="term" value="F:hydrolase activity"/>
    <property type="evidence" value="ECO:0007669"/>
    <property type="project" value="UniProtKB-KW"/>
</dbReference>
<gene>
    <name evidence="6" type="ORF">FA707_08365</name>
</gene>
<dbReference type="GO" id="GO:0046872">
    <property type="term" value="F:metal ion binding"/>
    <property type="evidence" value="ECO:0007669"/>
    <property type="project" value="UniProtKB-KW"/>
</dbReference>
<keyword evidence="3 6" id="KW-0378">Hydrolase</keyword>
<dbReference type="Proteomes" id="UP000298615">
    <property type="component" value="Chromosome"/>
</dbReference>
<dbReference type="PANTHER" id="PTHR46233">
    <property type="entry name" value="HYDROXYACYLGLUTATHIONE HYDROLASE GLOC"/>
    <property type="match status" value="1"/>
</dbReference>
<evidence type="ECO:0000256" key="2">
    <source>
        <dbReference type="ARBA" id="ARBA00022723"/>
    </source>
</evidence>
<dbReference type="Gene3D" id="3.60.15.10">
    <property type="entry name" value="Ribonuclease Z/Hydroxyacylglutathione hydrolase-like"/>
    <property type="match status" value="1"/>
</dbReference>
<dbReference type="SMART" id="SM00849">
    <property type="entry name" value="Lactamase_B"/>
    <property type="match status" value="1"/>
</dbReference>
<dbReference type="InterPro" id="IPR051453">
    <property type="entry name" value="MBL_Glyoxalase_II"/>
</dbReference>
<dbReference type="EMBL" id="CP039712">
    <property type="protein sequence ID" value="QCI86979.1"/>
    <property type="molecule type" value="Genomic_DNA"/>
</dbReference>
<evidence type="ECO:0000256" key="4">
    <source>
        <dbReference type="ARBA" id="ARBA00022833"/>
    </source>
</evidence>
<keyword evidence="2" id="KW-0479">Metal-binding</keyword>
<dbReference type="SUPFAM" id="SSF56281">
    <property type="entry name" value="Metallo-hydrolase/oxidoreductase"/>
    <property type="match status" value="1"/>
</dbReference>
<reference evidence="6 7" key="1">
    <citation type="submission" date="2019-04" db="EMBL/GenBank/DDBJ databases">
        <title>Vagococcus sp. nov., isolated from faeces of yaks (Bos grunniens).</title>
        <authorList>
            <person name="Ge Y."/>
        </authorList>
    </citation>
    <scope>NUCLEOTIDE SEQUENCE [LARGE SCALE GENOMIC DNA]</scope>
    <source>
        <strain evidence="6 7">MN-17</strain>
    </source>
</reference>
<evidence type="ECO:0000256" key="1">
    <source>
        <dbReference type="ARBA" id="ARBA00001947"/>
    </source>
</evidence>
<evidence type="ECO:0000313" key="6">
    <source>
        <dbReference type="EMBL" id="QCI86979.1"/>
    </source>
</evidence>
<dbReference type="Pfam" id="PF00753">
    <property type="entry name" value="Lactamase_B"/>
    <property type="match status" value="1"/>
</dbReference>
<evidence type="ECO:0000256" key="3">
    <source>
        <dbReference type="ARBA" id="ARBA00022801"/>
    </source>
</evidence>
<dbReference type="CDD" id="cd06262">
    <property type="entry name" value="metallo-hydrolase-like_MBL-fold"/>
    <property type="match status" value="1"/>
</dbReference>
<sequence length="207" mass="22996">MIEIQGMTTGPVEANCYFIYNDEAMIIVDPGEDADRIKAKVEEIGRKPVGILLTHTHYDHIGALEEIRQTYDIPVAVHPLEQAWLQDDKLNLSGLRPMESIVCQPAEVELEEKTYEMGGMHFEVLYTPGHSHGGVSFVFPEAEFVVTGDALFAGSVGRTDLPTGNMDTLLTGIQTKLFTLPEHYTIYPGHRGSSTIGFEMAHNPFFN</sequence>
<keyword evidence="4" id="KW-0862">Zinc</keyword>
<feature type="domain" description="Metallo-beta-lactamase" evidence="5">
    <location>
        <begin position="13"/>
        <end position="190"/>
    </location>
</feature>
<dbReference type="PANTHER" id="PTHR46233:SF3">
    <property type="entry name" value="HYDROXYACYLGLUTATHIONE HYDROLASE GLOC"/>
    <property type="match status" value="1"/>
</dbReference>
<comment type="cofactor">
    <cofactor evidence="1">
        <name>Zn(2+)</name>
        <dbReference type="ChEBI" id="CHEBI:29105"/>
    </cofactor>
</comment>
<organism evidence="6 7">
    <name type="scientific">Vagococcus zengguangii</name>
    <dbReference type="NCBI Taxonomy" id="2571750"/>
    <lineage>
        <taxon>Bacteria</taxon>
        <taxon>Bacillati</taxon>
        <taxon>Bacillota</taxon>
        <taxon>Bacilli</taxon>
        <taxon>Lactobacillales</taxon>
        <taxon>Enterococcaceae</taxon>
        <taxon>Vagococcus</taxon>
    </lineage>
</organism>
<protein>
    <submittedName>
        <fullName evidence="6">MBL fold metallo-hydrolase</fullName>
    </submittedName>
</protein>